<organism evidence="1 2">
    <name type="scientific">Drosophila madeirensis</name>
    <name type="common">Fruit fly</name>
    <dbReference type="NCBI Taxonomy" id="30013"/>
    <lineage>
        <taxon>Eukaryota</taxon>
        <taxon>Metazoa</taxon>
        <taxon>Ecdysozoa</taxon>
        <taxon>Arthropoda</taxon>
        <taxon>Hexapoda</taxon>
        <taxon>Insecta</taxon>
        <taxon>Pterygota</taxon>
        <taxon>Neoptera</taxon>
        <taxon>Endopterygota</taxon>
        <taxon>Diptera</taxon>
        <taxon>Brachycera</taxon>
        <taxon>Muscomorpha</taxon>
        <taxon>Ephydroidea</taxon>
        <taxon>Drosophilidae</taxon>
        <taxon>Drosophila</taxon>
        <taxon>Sophophora</taxon>
    </lineage>
</organism>
<reference evidence="1 2" key="1">
    <citation type="submission" date="2024-02" db="EMBL/GenBank/DDBJ databases">
        <title>A chromosome-level genome assembly of Drosophila madeirensis, a fruit fly species endemic to Madeira island.</title>
        <authorList>
            <person name="Tomihara K."/>
            <person name="Llopart A."/>
            <person name="Yamamoto D."/>
        </authorList>
    </citation>
    <scope>NUCLEOTIDE SEQUENCE [LARGE SCALE GENOMIC DNA]</scope>
    <source>
        <strain evidence="1 2">RF1</strain>
    </source>
</reference>
<dbReference type="AlphaFoldDB" id="A0AAU9FQ42"/>
<accession>A0AAU9FQ42</accession>
<keyword evidence="2" id="KW-1185">Reference proteome</keyword>
<sequence>MSRRNRRRHSDVIGEILAFPCAVSFRVANKPERPGPELPKATNRYSKTIRCVDVGALSMSVPCRPRPHFAATA</sequence>
<evidence type="ECO:0000313" key="2">
    <source>
        <dbReference type="Proteomes" id="UP001500889"/>
    </source>
</evidence>
<name>A0AAU9FQ42_DROMD</name>
<dbReference type="EMBL" id="AP029265">
    <property type="protein sequence ID" value="BFF97596.1"/>
    <property type="molecule type" value="Genomic_DNA"/>
</dbReference>
<protein>
    <submittedName>
        <fullName evidence="1">Uncharacterized protein</fullName>
    </submittedName>
</protein>
<evidence type="ECO:0000313" key="1">
    <source>
        <dbReference type="EMBL" id="BFF97596.1"/>
    </source>
</evidence>
<gene>
    <name evidence="1" type="ORF">DMAD_05978</name>
</gene>
<proteinExistence type="predicted"/>
<dbReference type="Proteomes" id="UP001500889">
    <property type="component" value="Chromosome J"/>
</dbReference>